<dbReference type="Pfam" id="PF13238">
    <property type="entry name" value="AAA_18"/>
    <property type="match status" value="1"/>
</dbReference>
<name>A0AA46YAP4_9XANT</name>
<dbReference type="InterPro" id="IPR027417">
    <property type="entry name" value="P-loop_NTPase"/>
</dbReference>
<organism evidence="1 2">
    <name type="scientific">Xanthomonas sacchari</name>
    <dbReference type="NCBI Taxonomy" id="56458"/>
    <lineage>
        <taxon>Bacteria</taxon>
        <taxon>Pseudomonadati</taxon>
        <taxon>Pseudomonadota</taxon>
        <taxon>Gammaproteobacteria</taxon>
        <taxon>Lysobacterales</taxon>
        <taxon>Lysobacteraceae</taxon>
        <taxon>Xanthomonas</taxon>
    </lineage>
</organism>
<evidence type="ECO:0000313" key="2">
    <source>
        <dbReference type="Proteomes" id="UP001164392"/>
    </source>
</evidence>
<dbReference type="SUPFAM" id="SSF52540">
    <property type="entry name" value="P-loop containing nucleoside triphosphate hydrolases"/>
    <property type="match status" value="1"/>
</dbReference>
<dbReference type="AlphaFoldDB" id="A0AA46YAP4"/>
<reference evidence="1" key="1">
    <citation type="submission" date="2022-06" db="EMBL/GenBank/DDBJ databases">
        <title>Dynamics of rice microbiomes reveals core vertical transmitted seed endophytes.</title>
        <authorList>
            <person name="Liao K."/>
            <person name="Zhang X."/>
        </authorList>
    </citation>
    <scope>NUCLEOTIDE SEQUENCE</scope>
    <source>
        <strain evidence="1">JR3-14</strain>
    </source>
</reference>
<evidence type="ECO:0000313" key="1">
    <source>
        <dbReference type="EMBL" id="UYK90224.1"/>
    </source>
</evidence>
<proteinExistence type="predicted"/>
<dbReference type="CDD" id="cd02019">
    <property type="entry name" value="NK"/>
    <property type="match status" value="1"/>
</dbReference>
<dbReference type="PANTHER" id="PTHR37816">
    <property type="entry name" value="YALI0E33011P"/>
    <property type="match status" value="1"/>
</dbReference>
<dbReference type="Gene3D" id="3.40.50.300">
    <property type="entry name" value="P-loop containing nucleotide triphosphate hydrolases"/>
    <property type="match status" value="1"/>
</dbReference>
<protein>
    <submittedName>
        <fullName evidence="1">AAA family ATPase</fullName>
    </submittedName>
</protein>
<dbReference type="EMBL" id="CP099534">
    <property type="protein sequence ID" value="UYK90224.1"/>
    <property type="molecule type" value="Genomic_DNA"/>
</dbReference>
<gene>
    <name evidence="1" type="ORF">NG824_07365</name>
</gene>
<dbReference type="InterPro" id="IPR052922">
    <property type="entry name" value="Cytidylate_Kinase-2"/>
</dbReference>
<sequence>MRIFITGPTGAGKTTLARRLGRRHRIACHALDDLHWLRRPEGDVRRPLEEKLPLLQRIVEGEHWIVEGVQFKWADAALARADHIVVIDAAPWRTTAQIVLRLGRQWLGLEAAAYRPTLARLPRMLAWSRDYHREERTLLLAKLAPFRARTLLIRHSRARLPPPLG</sequence>
<dbReference type="Proteomes" id="UP001164392">
    <property type="component" value="Chromosome"/>
</dbReference>
<dbReference type="RefSeq" id="WP_267093819.1">
    <property type="nucleotide sequence ID" value="NZ_CP099534.1"/>
</dbReference>
<dbReference type="PANTHER" id="PTHR37816:SF2">
    <property type="entry name" value="DNA TOPOLOGY MODULATION PROTEIN FLAR-RELATED PROTEIN"/>
    <property type="match status" value="1"/>
</dbReference>
<accession>A0AA46YAP4</accession>